<dbReference type="Pfam" id="PF07002">
    <property type="entry name" value="Copine"/>
    <property type="match status" value="1"/>
</dbReference>
<dbReference type="InterPro" id="IPR035892">
    <property type="entry name" value="C2_domain_sf"/>
</dbReference>
<dbReference type="InterPro" id="IPR037768">
    <property type="entry name" value="C2B_Copine"/>
</dbReference>
<dbReference type="InterPro" id="IPR010734">
    <property type="entry name" value="Copine_C"/>
</dbReference>
<dbReference type="GO" id="GO:0071277">
    <property type="term" value="P:cellular response to calcium ion"/>
    <property type="evidence" value="ECO:0007669"/>
    <property type="project" value="TreeGrafter"/>
</dbReference>
<dbReference type="FunFam" id="2.60.40.150:FF:000099">
    <property type="entry name" value="Copine 3"/>
    <property type="match status" value="1"/>
</dbReference>
<evidence type="ECO:0000256" key="2">
    <source>
        <dbReference type="SAM" id="MobiDB-lite"/>
    </source>
</evidence>
<dbReference type="CDD" id="cd04047">
    <property type="entry name" value="C2B_Copine"/>
    <property type="match status" value="1"/>
</dbReference>
<organism evidence="4 5">
    <name type="scientific">Xenopus laevis</name>
    <name type="common">African clawed frog</name>
    <dbReference type="NCBI Taxonomy" id="8355"/>
    <lineage>
        <taxon>Eukaryota</taxon>
        <taxon>Metazoa</taxon>
        <taxon>Chordata</taxon>
        <taxon>Craniata</taxon>
        <taxon>Vertebrata</taxon>
        <taxon>Euteleostomi</taxon>
        <taxon>Amphibia</taxon>
        <taxon>Batrachia</taxon>
        <taxon>Anura</taxon>
        <taxon>Pipoidea</taxon>
        <taxon>Pipidae</taxon>
        <taxon>Xenopodinae</taxon>
        <taxon>Xenopus</taxon>
        <taxon>Xenopus</taxon>
    </lineage>
</organism>
<comment type="similarity">
    <text evidence="1">Belongs to the copine family.</text>
</comment>
<dbReference type="PANTHER" id="PTHR10857">
    <property type="entry name" value="COPINE"/>
    <property type="match status" value="1"/>
</dbReference>
<feature type="region of interest" description="Disordered" evidence="2">
    <location>
        <begin position="502"/>
        <end position="522"/>
    </location>
</feature>
<reference evidence="5" key="1">
    <citation type="journal article" date="2016" name="Nature">
        <title>Genome evolution in the allotetraploid frog Xenopus laevis.</title>
        <authorList>
            <person name="Session A.M."/>
            <person name="Uno Y."/>
            <person name="Kwon T."/>
            <person name="Chapman J.A."/>
            <person name="Toyoda A."/>
            <person name="Takahashi S."/>
            <person name="Fukui A."/>
            <person name="Hikosaka A."/>
            <person name="Suzuki A."/>
            <person name="Kondo M."/>
            <person name="van Heeringen S.J."/>
            <person name="Quigley I."/>
            <person name="Heinz S."/>
            <person name="Ogino H."/>
            <person name="Ochi H."/>
            <person name="Hellsten U."/>
            <person name="Lyons J.B."/>
            <person name="Simakov O."/>
            <person name="Putnam N."/>
            <person name="Stites J."/>
            <person name="Kuroki Y."/>
            <person name="Tanaka T."/>
            <person name="Michiue T."/>
            <person name="Watanabe M."/>
            <person name="Bogdanovic O."/>
            <person name="Lister R."/>
            <person name="Georgiou G."/>
            <person name="Paranjpe S.S."/>
            <person name="van Kruijsbergen I."/>
            <person name="Shu S."/>
            <person name="Carlson J."/>
            <person name="Kinoshita T."/>
            <person name="Ohta Y."/>
            <person name="Mawaribuchi S."/>
            <person name="Jenkins J."/>
            <person name="Grimwood J."/>
            <person name="Schmutz J."/>
            <person name="Mitros T."/>
            <person name="Mozaffari S.V."/>
            <person name="Suzuki Y."/>
            <person name="Haramoto Y."/>
            <person name="Yamamoto T.S."/>
            <person name="Takagi C."/>
            <person name="Heald R."/>
            <person name="Miller K."/>
            <person name="Haudenschild C."/>
            <person name="Kitzman J."/>
            <person name="Nakayama T."/>
            <person name="Izutsu Y."/>
            <person name="Robert J."/>
            <person name="Fortriede J."/>
            <person name="Burns K."/>
            <person name="Lotay V."/>
            <person name="Karimi K."/>
            <person name="Yasuoka Y."/>
            <person name="Dichmann D.S."/>
            <person name="Flajnik M.F."/>
            <person name="Houston D.W."/>
            <person name="Shendure J."/>
            <person name="DuPasquier L."/>
            <person name="Vize P.D."/>
            <person name="Zorn A.M."/>
            <person name="Ito M."/>
            <person name="Marcotte E.M."/>
            <person name="Wallingford J.B."/>
            <person name="Ito Y."/>
            <person name="Asashima M."/>
            <person name="Ueno N."/>
            <person name="Matsuda Y."/>
            <person name="Veenstra G.J."/>
            <person name="Fujiyama A."/>
            <person name="Harland R.M."/>
            <person name="Taira M."/>
            <person name="Rokhsar D.S."/>
        </authorList>
    </citation>
    <scope>NUCLEOTIDE SEQUENCE [LARGE SCALE GENOMIC DNA]</scope>
    <source>
        <strain evidence="5">J</strain>
    </source>
</reference>
<dbReference type="EMBL" id="CM004468">
    <property type="protein sequence ID" value="OCT94616.1"/>
    <property type="molecule type" value="Genomic_DNA"/>
</dbReference>
<dbReference type="CDD" id="cd04048">
    <property type="entry name" value="C2A_Copine"/>
    <property type="match status" value="1"/>
</dbReference>
<dbReference type="SUPFAM" id="SSF49562">
    <property type="entry name" value="C2 domain (Calcium/lipid-binding domain, CaLB)"/>
    <property type="match status" value="2"/>
</dbReference>
<evidence type="ECO:0000313" key="5">
    <source>
        <dbReference type="Proteomes" id="UP000694892"/>
    </source>
</evidence>
<dbReference type="InterPro" id="IPR036465">
    <property type="entry name" value="vWFA_dom_sf"/>
</dbReference>
<dbReference type="InterPro" id="IPR000008">
    <property type="entry name" value="C2_dom"/>
</dbReference>
<evidence type="ECO:0000313" key="4">
    <source>
        <dbReference type="EMBL" id="OCT94616.1"/>
    </source>
</evidence>
<dbReference type="Gene3D" id="2.60.40.150">
    <property type="entry name" value="C2 domain"/>
    <property type="match status" value="2"/>
</dbReference>
<dbReference type="GO" id="GO:0005886">
    <property type="term" value="C:plasma membrane"/>
    <property type="evidence" value="ECO:0007669"/>
    <property type="project" value="TreeGrafter"/>
</dbReference>
<feature type="domain" description="C2" evidence="3">
    <location>
        <begin position="1"/>
        <end position="98"/>
    </location>
</feature>
<evidence type="ECO:0000259" key="3">
    <source>
        <dbReference type="PROSITE" id="PS50004"/>
    </source>
</evidence>
<dbReference type="InterPro" id="IPR045052">
    <property type="entry name" value="Copine"/>
</dbReference>
<accession>A0A974DP86</accession>
<gene>
    <name evidence="4" type="ORF">XELAEV_18012299mg</name>
</gene>
<dbReference type="GO" id="GO:0005544">
    <property type="term" value="F:calcium-dependent phospholipid binding"/>
    <property type="evidence" value="ECO:0007669"/>
    <property type="project" value="InterPro"/>
</dbReference>
<proteinExistence type="inferred from homology"/>
<dbReference type="SMART" id="SM00239">
    <property type="entry name" value="C2"/>
    <property type="match status" value="2"/>
</dbReference>
<name>A0A974DP86_XENLA</name>
<dbReference type="PROSITE" id="PS50004">
    <property type="entry name" value="C2"/>
    <property type="match status" value="1"/>
</dbReference>
<sequence>MAVPLAAMWVVAPASRRQRDDVTHPFGRTEVIDNSLNPDFVRKFVLDYFFEEKQNLRFDLYDVDAKSPDLSKHDFLGQCFCTLGEIVGSAGSRLEKSLIIGQTAPNSRSGRSTQSMSNGGIPSKKCGVIIISAEELSNCRDIATVQFSAHKLDKKDFFGKSDPFMVFYRSNEDGTYTICHKTEYVKNTLSPVWQKFSIPVRGLCNGDYDSHDFIGEFSTSYRELSKGQSQFNIYEASQTKLHAVAFAHASRRSRMSVASQHSSKRTEGPEVINPRKKMKKKKYVNSGTVTLLSFTVESEYTFLDYIKGGTQINFTVAIDFTASNGNPSQSTSLHYMNPYQLNAYALALKAVGEIIQDYDSDKCFPALGFGAKLPPDGRVSHEFPLNGSAENPQCNGIEGILEAYHKSLKSVQLYGPTNFAPVVNRVARFAAAVPDGSHYFVLLIITDGVISDMSQTKEAIVNFVPFRDYVDRTGNHVLSMARLAKDVLAEIPDQLISYMKTRGIKPSSAPPPYTPPGLQAQI</sequence>
<dbReference type="SUPFAM" id="SSF53300">
    <property type="entry name" value="vWA-like"/>
    <property type="match status" value="1"/>
</dbReference>
<dbReference type="Proteomes" id="UP000694892">
    <property type="component" value="Chromosome 2L"/>
</dbReference>
<dbReference type="PANTHER" id="PTHR10857:SF51">
    <property type="entry name" value="COPINE-5"/>
    <property type="match status" value="1"/>
</dbReference>
<evidence type="ECO:0000256" key="1">
    <source>
        <dbReference type="ARBA" id="ARBA00009048"/>
    </source>
</evidence>
<dbReference type="OMA" id="KEQATMQ"/>
<dbReference type="AlphaFoldDB" id="A0A974DP86"/>
<protein>
    <recommendedName>
        <fullName evidence="3">C2 domain-containing protein</fullName>
    </recommendedName>
</protein>
<dbReference type="Pfam" id="PF00168">
    <property type="entry name" value="C2"/>
    <property type="match status" value="2"/>
</dbReference>